<gene>
    <name evidence="2" type="ORF">DN068_15845</name>
</gene>
<dbReference type="OrthoDB" id="9958244at2"/>
<sequence>MKSQNLMPVNTFLTSSKRREDVMVAELKDMPCFATHSDEELASIIEAAKIFSRAVVTIHAKETANRKGKAKSKTIDLNKNLQKKAA</sequence>
<evidence type="ECO:0000256" key="1">
    <source>
        <dbReference type="SAM" id="MobiDB-lite"/>
    </source>
</evidence>
<keyword evidence="3" id="KW-1185">Reference proteome</keyword>
<protein>
    <submittedName>
        <fullName evidence="2">Uncharacterized protein</fullName>
    </submittedName>
</protein>
<organism evidence="2 3">
    <name type="scientific">Taibaiella soli</name>
    <dbReference type="NCBI Taxonomy" id="1649169"/>
    <lineage>
        <taxon>Bacteria</taxon>
        <taxon>Pseudomonadati</taxon>
        <taxon>Bacteroidota</taxon>
        <taxon>Chitinophagia</taxon>
        <taxon>Chitinophagales</taxon>
        <taxon>Chitinophagaceae</taxon>
        <taxon>Taibaiella</taxon>
    </lineage>
</organism>
<reference evidence="2 3" key="1">
    <citation type="submission" date="2018-06" db="EMBL/GenBank/DDBJ databases">
        <title>Mucibacter soli gen. nov., sp. nov., a new member of the family Chitinophagaceae producing mucin.</title>
        <authorList>
            <person name="Kim M.-K."/>
            <person name="Park S."/>
            <person name="Kim T.-S."/>
            <person name="Joung Y."/>
            <person name="Han J.-H."/>
            <person name="Kim S.B."/>
        </authorList>
    </citation>
    <scope>NUCLEOTIDE SEQUENCE [LARGE SCALE GENOMIC DNA]</scope>
    <source>
        <strain evidence="2 3">R1-15</strain>
    </source>
</reference>
<accession>A0A2W2BD08</accession>
<dbReference type="RefSeq" id="WP_110999920.1">
    <property type="nucleotide sequence ID" value="NZ_QKTW01000022.1"/>
</dbReference>
<feature type="region of interest" description="Disordered" evidence="1">
    <location>
        <begin position="65"/>
        <end position="86"/>
    </location>
</feature>
<comment type="caution">
    <text evidence="2">The sequence shown here is derived from an EMBL/GenBank/DDBJ whole genome shotgun (WGS) entry which is preliminary data.</text>
</comment>
<dbReference type="AlphaFoldDB" id="A0A2W2BD08"/>
<proteinExistence type="predicted"/>
<name>A0A2W2BD08_9BACT</name>
<evidence type="ECO:0000313" key="2">
    <source>
        <dbReference type="EMBL" id="PZF71546.1"/>
    </source>
</evidence>
<dbReference type="Proteomes" id="UP000248745">
    <property type="component" value="Unassembled WGS sequence"/>
</dbReference>
<dbReference type="EMBL" id="QKTW01000022">
    <property type="protein sequence ID" value="PZF71546.1"/>
    <property type="molecule type" value="Genomic_DNA"/>
</dbReference>
<evidence type="ECO:0000313" key="3">
    <source>
        <dbReference type="Proteomes" id="UP000248745"/>
    </source>
</evidence>